<keyword evidence="5" id="KW-0804">Transcription</keyword>
<dbReference type="GO" id="GO:0003700">
    <property type="term" value="F:DNA-binding transcription factor activity"/>
    <property type="evidence" value="ECO:0007669"/>
    <property type="project" value="InterPro"/>
</dbReference>
<feature type="domain" description="HTH araC/xylS-type" evidence="6">
    <location>
        <begin position="195"/>
        <end position="296"/>
    </location>
</feature>
<dbReference type="RefSeq" id="WP_111315078.1">
    <property type="nucleotide sequence ID" value="NZ_QEPW01000004.1"/>
</dbReference>
<dbReference type="PROSITE" id="PS01124">
    <property type="entry name" value="HTH_ARAC_FAMILY_2"/>
    <property type="match status" value="1"/>
</dbReference>
<evidence type="ECO:0000256" key="4">
    <source>
        <dbReference type="ARBA" id="ARBA00023159"/>
    </source>
</evidence>
<comment type="caution">
    <text evidence="7">The sequence shown here is derived from an EMBL/GenBank/DDBJ whole genome shotgun (WGS) entry which is preliminary data.</text>
</comment>
<name>A0A369Z8V0_HAEPA</name>
<reference evidence="7 8" key="1">
    <citation type="submission" date="2018-05" db="EMBL/GenBank/DDBJ databases">
        <title>Draft Genome Sequences for a Diverse set of 7 Haemophilus Species.</title>
        <authorList>
            <person name="Nichols M."/>
            <person name="Topaz N."/>
            <person name="Wang X."/>
            <person name="Wang X."/>
            <person name="Boxrud D."/>
        </authorList>
    </citation>
    <scope>NUCLEOTIDE SEQUENCE [LARGE SCALE GENOMIC DNA]</scope>
    <source>
        <strain evidence="7 8">C2008001710</strain>
    </source>
</reference>
<dbReference type="AlphaFoldDB" id="A0A369Z8V0"/>
<keyword evidence="4" id="KW-0010">Activator</keyword>
<dbReference type="EMBL" id="QEPW01000004">
    <property type="protein sequence ID" value="RDE95072.1"/>
    <property type="molecule type" value="Genomic_DNA"/>
</dbReference>
<dbReference type="InterPro" id="IPR009057">
    <property type="entry name" value="Homeodomain-like_sf"/>
</dbReference>
<evidence type="ECO:0000313" key="7">
    <source>
        <dbReference type="EMBL" id="RDE95072.1"/>
    </source>
</evidence>
<evidence type="ECO:0000256" key="2">
    <source>
        <dbReference type="ARBA" id="ARBA00023015"/>
    </source>
</evidence>
<gene>
    <name evidence="7" type="ORF">DPV87_03095</name>
</gene>
<dbReference type="SMART" id="SM00342">
    <property type="entry name" value="HTH_ARAC"/>
    <property type="match status" value="1"/>
</dbReference>
<dbReference type="Gene3D" id="1.10.10.60">
    <property type="entry name" value="Homeodomain-like"/>
    <property type="match status" value="2"/>
</dbReference>
<sequence length="296" mass="33633">MDYLDKLTQLAQVRGEINIHCLFQGDWQVEHQPDAAEYQGLFHLIEQGECWVTFAGKQFHLKKGDLFFLPQNRPHFLGSSQQKRENSLQRAQSNALFNVHQIGAGTPDLKMFCGTFYYQKPSLLIDSLPDYLHLSLQNTPVQPLVSLFLQEAEKPEQGTKSVIDALSNVLFIYILRHAQQIGLLNQGLLAALQDKRLNQVLEKILFSPQLDWNIEQLAALASMSRATFMRIFQQQLGMPPGKFLTQVRLEMAAVLLKNTQKTILAIALEVGYQSEAHFSKAFKAIYGLSPSQFRKT</sequence>
<dbReference type="Pfam" id="PF12852">
    <property type="entry name" value="Cupin_6"/>
    <property type="match status" value="1"/>
</dbReference>
<evidence type="ECO:0000256" key="3">
    <source>
        <dbReference type="ARBA" id="ARBA00023125"/>
    </source>
</evidence>
<keyword evidence="2" id="KW-0805">Transcription regulation</keyword>
<evidence type="ECO:0000313" key="8">
    <source>
        <dbReference type="Proteomes" id="UP000253910"/>
    </source>
</evidence>
<dbReference type="Pfam" id="PF12833">
    <property type="entry name" value="HTH_18"/>
    <property type="match status" value="1"/>
</dbReference>
<dbReference type="GO" id="GO:0043565">
    <property type="term" value="F:sequence-specific DNA binding"/>
    <property type="evidence" value="ECO:0007669"/>
    <property type="project" value="InterPro"/>
</dbReference>
<dbReference type="PROSITE" id="PS00041">
    <property type="entry name" value="HTH_ARAC_FAMILY_1"/>
    <property type="match status" value="1"/>
</dbReference>
<dbReference type="InterPro" id="IPR032783">
    <property type="entry name" value="AraC_lig"/>
</dbReference>
<dbReference type="InterPro" id="IPR020449">
    <property type="entry name" value="Tscrpt_reg_AraC-type_HTH"/>
</dbReference>
<organism evidence="7 8">
    <name type="scientific">Haemophilus parainfluenzae</name>
    <dbReference type="NCBI Taxonomy" id="729"/>
    <lineage>
        <taxon>Bacteria</taxon>
        <taxon>Pseudomonadati</taxon>
        <taxon>Pseudomonadota</taxon>
        <taxon>Gammaproteobacteria</taxon>
        <taxon>Pasteurellales</taxon>
        <taxon>Pasteurellaceae</taxon>
        <taxon>Haemophilus</taxon>
    </lineage>
</organism>
<proteinExistence type="predicted"/>
<dbReference type="CDD" id="cd06995">
    <property type="entry name" value="cupin_YkgD-like_N"/>
    <property type="match status" value="1"/>
</dbReference>
<dbReference type="PANTHER" id="PTHR46796">
    <property type="entry name" value="HTH-TYPE TRANSCRIPTIONAL ACTIVATOR RHAS-RELATED"/>
    <property type="match status" value="1"/>
</dbReference>
<evidence type="ECO:0000256" key="5">
    <source>
        <dbReference type="ARBA" id="ARBA00023163"/>
    </source>
</evidence>
<protein>
    <submittedName>
        <fullName evidence="7">AraC family transcriptional regulator</fullName>
    </submittedName>
</protein>
<evidence type="ECO:0000259" key="6">
    <source>
        <dbReference type="PROSITE" id="PS01124"/>
    </source>
</evidence>
<accession>A0A369Z8V0</accession>
<dbReference type="InterPro" id="IPR037923">
    <property type="entry name" value="HTH-like"/>
</dbReference>
<dbReference type="PANTHER" id="PTHR46796:SF13">
    <property type="entry name" value="HTH-TYPE TRANSCRIPTIONAL ACTIVATOR RHAS"/>
    <property type="match status" value="1"/>
</dbReference>
<dbReference type="InterPro" id="IPR018062">
    <property type="entry name" value="HTH_AraC-typ_CS"/>
</dbReference>
<keyword evidence="3" id="KW-0238">DNA-binding</keyword>
<evidence type="ECO:0000256" key="1">
    <source>
        <dbReference type="ARBA" id="ARBA00022490"/>
    </source>
</evidence>
<dbReference type="InterPro" id="IPR050204">
    <property type="entry name" value="AraC_XylS_family_regulators"/>
</dbReference>
<dbReference type="PRINTS" id="PR00032">
    <property type="entry name" value="HTHARAC"/>
</dbReference>
<dbReference type="InterPro" id="IPR014710">
    <property type="entry name" value="RmlC-like_jellyroll"/>
</dbReference>
<keyword evidence="1" id="KW-0963">Cytoplasm</keyword>
<dbReference type="InterPro" id="IPR018060">
    <property type="entry name" value="HTH_AraC"/>
</dbReference>
<dbReference type="Proteomes" id="UP000253910">
    <property type="component" value="Unassembled WGS sequence"/>
</dbReference>
<dbReference type="SUPFAM" id="SSF51215">
    <property type="entry name" value="Regulatory protein AraC"/>
    <property type="match status" value="1"/>
</dbReference>
<dbReference type="SUPFAM" id="SSF46689">
    <property type="entry name" value="Homeodomain-like"/>
    <property type="match status" value="2"/>
</dbReference>
<dbReference type="Gene3D" id="2.60.120.10">
    <property type="entry name" value="Jelly Rolls"/>
    <property type="match status" value="1"/>
</dbReference>